<keyword evidence="1" id="KW-1133">Transmembrane helix</keyword>
<evidence type="ECO:0000256" key="1">
    <source>
        <dbReference type="SAM" id="Phobius"/>
    </source>
</evidence>
<feature type="transmembrane region" description="Helical" evidence="1">
    <location>
        <begin position="274"/>
        <end position="291"/>
    </location>
</feature>
<gene>
    <name evidence="3" type="ORF">HYALB_00011017</name>
</gene>
<proteinExistence type="predicted"/>
<dbReference type="PANTHER" id="PTHR34502">
    <property type="entry name" value="DUF6594 DOMAIN-CONTAINING PROTEIN-RELATED"/>
    <property type="match status" value="1"/>
</dbReference>
<comment type="caution">
    <text evidence="3">The sequence shown here is derived from an EMBL/GenBank/DDBJ whole genome shotgun (WGS) entry which is preliminary data.</text>
</comment>
<evidence type="ECO:0000259" key="2">
    <source>
        <dbReference type="Pfam" id="PF20237"/>
    </source>
</evidence>
<dbReference type="Proteomes" id="UP000701801">
    <property type="component" value="Unassembled WGS sequence"/>
</dbReference>
<dbReference type="AlphaFoldDB" id="A0A9N9LNY7"/>
<reference evidence="3" key="1">
    <citation type="submission" date="2021-07" db="EMBL/GenBank/DDBJ databases">
        <authorList>
            <person name="Durling M."/>
        </authorList>
    </citation>
    <scope>NUCLEOTIDE SEQUENCE</scope>
</reference>
<feature type="transmembrane region" description="Helical" evidence="1">
    <location>
        <begin position="217"/>
        <end position="240"/>
    </location>
</feature>
<accession>A0A9N9LNY7</accession>
<evidence type="ECO:0000313" key="4">
    <source>
        <dbReference type="Proteomes" id="UP000701801"/>
    </source>
</evidence>
<keyword evidence="1" id="KW-0472">Membrane</keyword>
<dbReference type="Pfam" id="PF20237">
    <property type="entry name" value="DUF6594"/>
    <property type="match status" value="1"/>
</dbReference>
<evidence type="ECO:0000313" key="3">
    <source>
        <dbReference type="EMBL" id="CAG8976540.1"/>
    </source>
</evidence>
<feature type="domain" description="DUF6594" evidence="2">
    <location>
        <begin position="19"/>
        <end position="286"/>
    </location>
</feature>
<keyword evidence="4" id="KW-1185">Reference proteome</keyword>
<dbReference type="InterPro" id="IPR046529">
    <property type="entry name" value="DUF6594"/>
</dbReference>
<name>A0A9N9LNY7_9HELO</name>
<organism evidence="3 4">
    <name type="scientific">Hymenoscyphus albidus</name>
    <dbReference type="NCBI Taxonomy" id="595503"/>
    <lineage>
        <taxon>Eukaryota</taxon>
        <taxon>Fungi</taxon>
        <taxon>Dikarya</taxon>
        <taxon>Ascomycota</taxon>
        <taxon>Pezizomycotina</taxon>
        <taxon>Leotiomycetes</taxon>
        <taxon>Helotiales</taxon>
        <taxon>Helotiaceae</taxon>
        <taxon>Hymenoscyphus</taxon>
    </lineage>
</organism>
<feature type="transmembrane region" description="Helical" evidence="1">
    <location>
        <begin position="246"/>
        <end position="267"/>
    </location>
</feature>
<dbReference type="EMBL" id="CAJVRM010000181">
    <property type="protein sequence ID" value="CAG8976540.1"/>
    <property type="molecule type" value="Genomic_DNA"/>
</dbReference>
<dbReference type="OrthoDB" id="3533814at2759"/>
<dbReference type="PANTHER" id="PTHR34502:SF4">
    <property type="entry name" value="DUF6594 DOMAIN-CONTAINING PROTEIN"/>
    <property type="match status" value="1"/>
</dbReference>
<sequence length="295" mass="33874">MRTHIEAEKRSNKYLEGFAEFSHYIGSDETLSVYRRFGTLAARNILYLQAELQFLEDELKRLDEQDRKDISKGSNLVEKNAIDAAARMWEAFSDQADRGNERQSKKMRIVLRIREVMRMYEKAILRRSQILALNSPSTKTLLAFTNWFRSRVPFRASSFTLLDDEKDLMSLYTEENSDRLSTFIQQYFGYALQSREDPIPESWEGMYYFPHYTVARFVAVLSVLISVLLLFGAILVLYFIPAQNMGRRLIAIGFFTTGFALSVGVLTNAKRVEIFAATAAYTAVLVVFLAAPTPD</sequence>
<keyword evidence="1" id="KW-0812">Transmembrane</keyword>
<protein>
    <recommendedName>
        <fullName evidence="2">DUF6594 domain-containing protein</fullName>
    </recommendedName>
</protein>